<keyword evidence="2" id="KW-1185">Reference proteome</keyword>
<evidence type="ECO:0000313" key="2">
    <source>
        <dbReference type="Proteomes" id="UP000593567"/>
    </source>
</evidence>
<reference evidence="1" key="1">
    <citation type="submission" date="2020-06" db="EMBL/GenBank/DDBJ databases">
        <title>Draft genome of Bugula neritina, a colonial animal packing powerful symbionts and potential medicines.</title>
        <authorList>
            <person name="Rayko M."/>
        </authorList>
    </citation>
    <scope>NUCLEOTIDE SEQUENCE [LARGE SCALE GENOMIC DNA]</scope>
    <source>
        <strain evidence="1">Kwan_BN1</strain>
    </source>
</reference>
<proteinExistence type="predicted"/>
<protein>
    <submittedName>
        <fullName evidence="1">Uncharacterized protein</fullName>
    </submittedName>
</protein>
<accession>A0A7J7KGD4</accession>
<dbReference type="Proteomes" id="UP000593567">
    <property type="component" value="Unassembled WGS sequence"/>
</dbReference>
<name>A0A7J7KGD4_BUGNE</name>
<dbReference type="EMBL" id="VXIV02000644">
    <property type="protein sequence ID" value="KAF6036951.1"/>
    <property type="molecule type" value="Genomic_DNA"/>
</dbReference>
<gene>
    <name evidence="1" type="ORF">EB796_004735</name>
</gene>
<sequence length="148" mass="16674">MSNIAGYQMDFFRKYDIFSELCNRHKLKNVSEIMHAIEFTGLPTRIEQAQKEVLSLLDNLRVSTVESPIEPTFLDVFQSPMAQSSIENALVSDNVQAVWHTDHTTLSVYSVSNCVLKMLLGSLLPPSGKPIILKGENSMIRSNRFCLP</sequence>
<comment type="caution">
    <text evidence="1">The sequence shown here is derived from an EMBL/GenBank/DDBJ whole genome shotgun (WGS) entry which is preliminary data.</text>
</comment>
<dbReference type="AlphaFoldDB" id="A0A7J7KGD4"/>
<organism evidence="1 2">
    <name type="scientific">Bugula neritina</name>
    <name type="common">Brown bryozoan</name>
    <name type="synonym">Sertularia neritina</name>
    <dbReference type="NCBI Taxonomy" id="10212"/>
    <lineage>
        <taxon>Eukaryota</taxon>
        <taxon>Metazoa</taxon>
        <taxon>Spiralia</taxon>
        <taxon>Lophotrochozoa</taxon>
        <taxon>Bryozoa</taxon>
        <taxon>Gymnolaemata</taxon>
        <taxon>Cheilostomatida</taxon>
        <taxon>Flustrina</taxon>
        <taxon>Buguloidea</taxon>
        <taxon>Bugulidae</taxon>
        <taxon>Bugula</taxon>
    </lineage>
</organism>
<evidence type="ECO:0000313" key="1">
    <source>
        <dbReference type="EMBL" id="KAF6036951.1"/>
    </source>
</evidence>